<evidence type="ECO:0000259" key="4">
    <source>
        <dbReference type="Pfam" id="PF03178"/>
    </source>
</evidence>
<evidence type="ECO:0000256" key="2">
    <source>
        <dbReference type="ARBA" id="ARBA00023242"/>
    </source>
</evidence>
<protein>
    <recommendedName>
        <fullName evidence="9">Cleavage and polyadenylation specificity factor subunit 1</fullName>
    </recommendedName>
</protein>
<feature type="region of interest" description="Disordered" evidence="3">
    <location>
        <begin position="825"/>
        <end position="845"/>
    </location>
</feature>
<dbReference type="InterPro" id="IPR050358">
    <property type="entry name" value="RSE1/DDB1/CFT1"/>
</dbReference>
<dbReference type="EMBL" id="QEAQ01000135">
    <property type="protein sequence ID" value="TPX54847.1"/>
    <property type="molecule type" value="Genomic_DNA"/>
</dbReference>
<dbReference type="InterPro" id="IPR004871">
    <property type="entry name" value="RSE1/DDB1/CPSF1_C"/>
</dbReference>
<keyword evidence="8" id="KW-1185">Reference proteome</keyword>
<dbReference type="InterPro" id="IPR015943">
    <property type="entry name" value="WD40/YVTN_repeat-like_dom_sf"/>
</dbReference>
<evidence type="ECO:0000259" key="6">
    <source>
        <dbReference type="Pfam" id="PF23726"/>
    </source>
</evidence>
<keyword evidence="2" id="KW-0539">Nucleus</keyword>
<name>A0A507DUG7_9FUNG</name>
<feature type="domain" description="RSE1/DDB1/CPSF1 first beta-propeller" evidence="5">
    <location>
        <begin position="90"/>
        <end position="335"/>
    </location>
</feature>
<reference evidence="7 8" key="1">
    <citation type="journal article" date="2019" name="Sci. Rep.">
        <title>Comparative genomics of chytrid fungi reveal insights into the obligate biotrophic and pathogenic lifestyle of Synchytrium endobioticum.</title>
        <authorList>
            <person name="van de Vossenberg B.T.L.H."/>
            <person name="Warris S."/>
            <person name="Nguyen H.D.T."/>
            <person name="van Gent-Pelzer M.P.E."/>
            <person name="Joly D.L."/>
            <person name="van de Geest H.C."/>
            <person name="Bonants P.J.M."/>
            <person name="Smith D.S."/>
            <person name="Levesque C.A."/>
            <person name="van der Lee T.A.J."/>
        </authorList>
    </citation>
    <scope>NUCLEOTIDE SEQUENCE [LARGE SCALE GENOMIC DNA]</scope>
    <source>
        <strain evidence="7 8">CBS 809.83</strain>
    </source>
</reference>
<dbReference type="STRING" id="109895.A0A507DUG7"/>
<dbReference type="Pfam" id="PF23726">
    <property type="entry name" value="Beta-prop_RSE1_2nd"/>
    <property type="match status" value="1"/>
</dbReference>
<proteinExistence type="predicted"/>
<evidence type="ECO:0000256" key="1">
    <source>
        <dbReference type="ARBA" id="ARBA00004123"/>
    </source>
</evidence>
<sequence>MTSVYSLYKELLPPSGIESCVEARFVSPQAINLIVSRGTVLQVFNVIEDDIVDGPVKQQLINEAIEDEDEALEFPQIKSVPIGINNQNRPRKVAKLELHAQFKLPGNVTSIGVIRTSTSVGLLGMDSLLLSFKDAKMSLIEYSQATHNIVTVSIHYYEREEFKKEHQADKFIPEIRVDPQNRCAIMQFYSDRLAVLPLKQDTTVQVTEADDATSKHPFHPSFVVSFSAIEPKMRNVADMVFLYGYFEPTLAILYEPVQTWTGRLGARKDTKCLIVVSLDITQRSYPILFRVDNLPYNCSNLMAVPSPVGGVLIFCPNALIHVDQTSVPGVSCAVNSYYGREALFPPPPSVETIGHNFEIKNPLYDAANVSNYKHLGLALDGSASFFLNPDTLLTVLRTGEMIKVDLKGGEGVGRGWKRRKGGVKSFLLTRLGLQTIMPSCGTRFGATGAGAGHLAKVANAVGRLGGTFQDGDKRGTFGYFFVGSRVADAMLIQFTETQHLEETQPSSAMAATPSADLDEMDLDDIYGASIVNTASSELPTSWLGSFNQTETTRFTFRICDSLICTGPIRDVVVGVPISYSTHPFASTDNAQTNLEVVTCAGEDHSGALGVLQRNIRPQIISSFEIGAVHNMWTVRCTTINERRRQHLAIAAAAVESIAPPTMDVDVSSTAVEPPLEPSGVHDRYMFMSKDNTTVILETGEEFAEVENKQFYKEGPTVAVGTLLDETCIVQVHQRGILVLDSDGTRTQELPIGDNDRWIVSCSILDPYVLVLLNVGEVILFSVNGAARSLRMCQELKDSLIASCCLYCDDRSGTLFPTVEEYLKSNPSAAPPFPDTSKPDPSSDAVPVLVEPPEKHATKQAKDLASANGLDADLYGAVRDDMADIYGVEEEISVDYGDDSDEDDIAKSDPMQVDGAFKSVNEENVSHVDANGVEAADRRIWCFVYREDGALEIFRLPDFQQCYFVPRFDLLPTVAFDQPHADPRVSQDPAVKFEEIVMINLGRDAQHTKPYFVGRTSDSDLVIYKAFIHLPLEDEPVVPLTPGNPPTTPSVLPRQSMDFGTLGSRDRLAIRFVRIPHDHISRAAKSYTDTEGDKLHPVAQPADRAPTPPRASSPRSASPGPATSPSLPPLTRNQYLKPFHRVGLEGSLVYSGIFMAGPRPCWIMVAGTGGVGPQFDTVNIEDKMESDATLQSFAEPPLPVTGKGALRVHPQTVDGAVRAFAPLHNVNVPNGFTYINGEGLLRICQLPAHFTYDADWPYCKVPLGRNAHKITYHYSTQTYVVSTSTPVPFVLSTAQHAAAVAAGVIEQGDELPETESTQRNIGVKDEDRDSGMYMPHIGAFSIELVSPVTWETSDAIAMEEHEHILAMQAVELESKQTSSGRKMFLAIGTGIVRGEDLATRGRILIYDIISVVPDPAHPHANHRFKRLFVNEEKGPVTALCNVGGYLLAAIGTKIIIHSFEDNESLTGVAFIDVNMYVNTVCAIKNLILVGDMMKSAWFLGFQEDPPKLVLLGKDYHSLSVYGLEFMVDDSALSFVVGDGDCNLHVMSYAPYHIQSSAGQKLIRRGDLHAGQHVSKMIRLGRVPPGSPSPVAVAEDDSKSVKQAKKSAVECRQQVTISGTLEGGLLLMVPVSEKLYKRLYGLYSKIVNNLQHPAGLNPRGFRQVPLKSRPATAAIATPMTGPPGPRLVLDGELLYQYASLSQNQQRELAKGIGSVSERILDDLREGIAGVEYF</sequence>
<feature type="domain" description="RSE1/DDB1/CPSF1 second beta-propeller" evidence="6">
    <location>
        <begin position="617"/>
        <end position="1165"/>
    </location>
</feature>
<gene>
    <name evidence="7" type="ORF">PhCBS80983_g05700</name>
</gene>
<evidence type="ECO:0000259" key="5">
    <source>
        <dbReference type="Pfam" id="PF10433"/>
    </source>
</evidence>
<dbReference type="Proteomes" id="UP000318582">
    <property type="component" value="Unassembled WGS sequence"/>
</dbReference>
<evidence type="ECO:0000313" key="7">
    <source>
        <dbReference type="EMBL" id="TPX54847.1"/>
    </source>
</evidence>
<evidence type="ECO:0000256" key="3">
    <source>
        <dbReference type="SAM" id="MobiDB-lite"/>
    </source>
</evidence>
<dbReference type="Gene3D" id="2.130.10.10">
    <property type="entry name" value="YVTN repeat-like/Quinoprotein amine dehydrogenase"/>
    <property type="match status" value="3"/>
</dbReference>
<dbReference type="GO" id="GO:0005634">
    <property type="term" value="C:nucleus"/>
    <property type="evidence" value="ECO:0007669"/>
    <property type="project" value="UniProtKB-SubCell"/>
</dbReference>
<comment type="caution">
    <text evidence="7">The sequence shown here is derived from an EMBL/GenBank/DDBJ whole genome shotgun (WGS) entry which is preliminary data.</text>
</comment>
<organism evidence="7 8">
    <name type="scientific">Powellomyces hirtus</name>
    <dbReference type="NCBI Taxonomy" id="109895"/>
    <lineage>
        <taxon>Eukaryota</taxon>
        <taxon>Fungi</taxon>
        <taxon>Fungi incertae sedis</taxon>
        <taxon>Chytridiomycota</taxon>
        <taxon>Chytridiomycota incertae sedis</taxon>
        <taxon>Chytridiomycetes</taxon>
        <taxon>Spizellomycetales</taxon>
        <taxon>Powellomycetaceae</taxon>
        <taxon>Powellomyces</taxon>
    </lineage>
</organism>
<evidence type="ECO:0000313" key="8">
    <source>
        <dbReference type="Proteomes" id="UP000318582"/>
    </source>
</evidence>
<accession>A0A507DUG7</accession>
<dbReference type="PANTHER" id="PTHR10644">
    <property type="entry name" value="DNA REPAIR/RNA PROCESSING CPSF FAMILY"/>
    <property type="match status" value="1"/>
</dbReference>
<dbReference type="Pfam" id="PF03178">
    <property type="entry name" value="CPSF_A"/>
    <property type="match status" value="1"/>
</dbReference>
<dbReference type="InterPro" id="IPR018846">
    <property type="entry name" value="Beta-prop_RSE1/DDB1/CPSF1_1st"/>
</dbReference>
<dbReference type="InterPro" id="IPR058543">
    <property type="entry name" value="Beta-prop_RSE1/DDB1/CPSF1_2nd"/>
</dbReference>
<feature type="domain" description="RSE1/DDB1/CPSF1 C-terminal" evidence="4">
    <location>
        <begin position="1338"/>
        <end position="1696"/>
    </location>
</feature>
<dbReference type="GO" id="GO:0003676">
    <property type="term" value="F:nucleic acid binding"/>
    <property type="evidence" value="ECO:0007669"/>
    <property type="project" value="InterPro"/>
</dbReference>
<feature type="region of interest" description="Disordered" evidence="3">
    <location>
        <begin position="1082"/>
        <end position="1131"/>
    </location>
</feature>
<feature type="compositionally biased region" description="Low complexity" evidence="3">
    <location>
        <begin position="1111"/>
        <end position="1131"/>
    </location>
</feature>
<comment type="subcellular location">
    <subcellularLocation>
        <location evidence="1">Nucleus</location>
    </subcellularLocation>
</comment>
<evidence type="ECO:0008006" key="9">
    <source>
        <dbReference type="Google" id="ProtNLM"/>
    </source>
</evidence>
<dbReference type="Pfam" id="PF10433">
    <property type="entry name" value="Beta-prop_RSE1_1st"/>
    <property type="match status" value="1"/>
</dbReference>